<reference evidence="2" key="2">
    <citation type="submission" date="2023-05" db="EMBL/GenBank/DDBJ databases">
        <authorList>
            <consortium name="Lawrence Berkeley National Laboratory"/>
            <person name="Steindorff A."/>
            <person name="Hensen N."/>
            <person name="Bonometti L."/>
            <person name="Westerberg I."/>
            <person name="Brannstrom I.O."/>
            <person name="Guillou S."/>
            <person name="Cros-Aarteil S."/>
            <person name="Calhoun S."/>
            <person name="Haridas S."/>
            <person name="Kuo A."/>
            <person name="Mondo S."/>
            <person name="Pangilinan J."/>
            <person name="Riley R."/>
            <person name="Labutti K."/>
            <person name="Andreopoulos B."/>
            <person name="Lipzen A."/>
            <person name="Chen C."/>
            <person name="Yanf M."/>
            <person name="Daum C."/>
            <person name="Ng V."/>
            <person name="Clum A."/>
            <person name="Ohm R."/>
            <person name="Martin F."/>
            <person name="Silar P."/>
            <person name="Natvig D."/>
            <person name="Lalanne C."/>
            <person name="Gautier V."/>
            <person name="Ament-Velasquez S.L."/>
            <person name="Kruys A."/>
            <person name="Hutchinson M.I."/>
            <person name="Powell A.J."/>
            <person name="Barry K."/>
            <person name="Miller A.N."/>
            <person name="Grigoriev I.V."/>
            <person name="Debuchy R."/>
            <person name="Gladieux P."/>
            <person name="Thoren M.H."/>
            <person name="Johannesson H."/>
        </authorList>
    </citation>
    <scope>NUCLEOTIDE SEQUENCE</scope>
    <source>
        <strain evidence="2">CBS 315.58</strain>
    </source>
</reference>
<evidence type="ECO:0000256" key="1">
    <source>
        <dbReference type="SAM" id="MobiDB-lite"/>
    </source>
</evidence>
<dbReference type="Proteomes" id="UP001303160">
    <property type="component" value="Unassembled WGS sequence"/>
</dbReference>
<evidence type="ECO:0000313" key="2">
    <source>
        <dbReference type="EMBL" id="KAK4195653.1"/>
    </source>
</evidence>
<evidence type="ECO:0000313" key="3">
    <source>
        <dbReference type="Proteomes" id="UP001303160"/>
    </source>
</evidence>
<protein>
    <submittedName>
        <fullName evidence="2">Uncharacterized protein</fullName>
    </submittedName>
</protein>
<sequence>MRERQKARLQLSSLLHHHCLLWWYIDSLNEDASRLGPTPRGSMEAPWNQDDDNSQSTVQSMRGARI</sequence>
<dbReference type="EMBL" id="MU864007">
    <property type="protein sequence ID" value="KAK4195653.1"/>
    <property type="molecule type" value="Genomic_DNA"/>
</dbReference>
<accession>A0AAN7AQJ1</accession>
<comment type="caution">
    <text evidence="2">The sequence shown here is derived from an EMBL/GenBank/DDBJ whole genome shotgun (WGS) entry which is preliminary data.</text>
</comment>
<name>A0AAN7AQJ1_9PEZI</name>
<gene>
    <name evidence="2" type="ORF">QBC40DRAFT_288800</name>
</gene>
<reference evidence="2" key="1">
    <citation type="journal article" date="2023" name="Mol. Phylogenet. Evol.">
        <title>Genome-scale phylogeny and comparative genomics of the fungal order Sordariales.</title>
        <authorList>
            <person name="Hensen N."/>
            <person name="Bonometti L."/>
            <person name="Westerberg I."/>
            <person name="Brannstrom I.O."/>
            <person name="Guillou S."/>
            <person name="Cros-Aarteil S."/>
            <person name="Calhoun S."/>
            <person name="Haridas S."/>
            <person name="Kuo A."/>
            <person name="Mondo S."/>
            <person name="Pangilinan J."/>
            <person name="Riley R."/>
            <person name="LaButti K."/>
            <person name="Andreopoulos B."/>
            <person name="Lipzen A."/>
            <person name="Chen C."/>
            <person name="Yan M."/>
            <person name="Daum C."/>
            <person name="Ng V."/>
            <person name="Clum A."/>
            <person name="Steindorff A."/>
            <person name="Ohm R.A."/>
            <person name="Martin F."/>
            <person name="Silar P."/>
            <person name="Natvig D.O."/>
            <person name="Lalanne C."/>
            <person name="Gautier V."/>
            <person name="Ament-Velasquez S.L."/>
            <person name="Kruys A."/>
            <person name="Hutchinson M.I."/>
            <person name="Powell A.J."/>
            <person name="Barry K."/>
            <person name="Miller A.N."/>
            <person name="Grigoriev I.V."/>
            <person name="Debuchy R."/>
            <person name="Gladieux P."/>
            <person name="Hiltunen Thoren M."/>
            <person name="Johannesson H."/>
        </authorList>
    </citation>
    <scope>NUCLEOTIDE SEQUENCE</scope>
    <source>
        <strain evidence="2">CBS 315.58</strain>
    </source>
</reference>
<feature type="region of interest" description="Disordered" evidence="1">
    <location>
        <begin position="34"/>
        <end position="66"/>
    </location>
</feature>
<proteinExistence type="predicted"/>
<dbReference type="AlphaFoldDB" id="A0AAN7AQJ1"/>
<organism evidence="2 3">
    <name type="scientific">Triangularia verruculosa</name>
    <dbReference type="NCBI Taxonomy" id="2587418"/>
    <lineage>
        <taxon>Eukaryota</taxon>
        <taxon>Fungi</taxon>
        <taxon>Dikarya</taxon>
        <taxon>Ascomycota</taxon>
        <taxon>Pezizomycotina</taxon>
        <taxon>Sordariomycetes</taxon>
        <taxon>Sordariomycetidae</taxon>
        <taxon>Sordariales</taxon>
        <taxon>Podosporaceae</taxon>
        <taxon>Triangularia</taxon>
    </lineage>
</organism>
<keyword evidence="3" id="KW-1185">Reference proteome</keyword>